<dbReference type="Pfam" id="PF00025">
    <property type="entry name" value="Arf"/>
    <property type="match status" value="1"/>
</dbReference>
<dbReference type="InterPro" id="IPR027417">
    <property type="entry name" value="P-loop_NTPase"/>
</dbReference>
<evidence type="ECO:0000256" key="1">
    <source>
        <dbReference type="ARBA" id="ARBA00022741"/>
    </source>
</evidence>
<protein>
    <submittedName>
        <fullName evidence="6">Uncharacterized protein</fullName>
    </submittedName>
</protein>
<proteinExistence type="predicted"/>
<evidence type="ECO:0000256" key="2">
    <source>
        <dbReference type="ARBA" id="ARBA00023134"/>
    </source>
</evidence>
<dbReference type="Ensembl" id="ENSAOWT00000031764.1">
    <property type="protein sequence ID" value="ENSAOWP00000028036.1"/>
    <property type="gene ID" value="ENSAOWG00000018879.1"/>
</dbReference>
<dbReference type="InterPro" id="IPR006689">
    <property type="entry name" value="Small_GTPase_ARF/SAR"/>
</dbReference>
<dbReference type="GO" id="GO:0046872">
    <property type="term" value="F:metal ion binding"/>
    <property type="evidence" value="ECO:0007669"/>
    <property type="project" value="UniProtKB-KW"/>
</dbReference>
<evidence type="ECO:0000256" key="3">
    <source>
        <dbReference type="PIRSR" id="PIRSR606689-1"/>
    </source>
</evidence>
<keyword evidence="4" id="KW-0460">Magnesium</keyword>
<sequence>MFHLFSHCWSWLQAAQEPVRKVTLLVVGLDNAGKTTLVMDLQRGEEQGPAAAGGGGSVVFRGRGQG</sequence>
<keyword evidence="1 3" id="KW-0547">Nucleotide-binding</keyword>
<dbReference type="GO" id="GO:0097500">
    <property type="term" value="P:receptor localization to non-motile cilium"/>
    <property type="evidence" value="ECO:0007669"/>
    <property type="project" value="TreeGrafter"/>
</dbReference>
<keyword evidence="4" id="KW-0479">Metal-binding</keyword>
<reference evidence="6" key="1">
    <citation type="submission" date="2025-08" db="UniProtKB">
        <authorList>
            <consortium name="Ensembl"/>
        </authorList>
    </citation>
    <scope>IDENTIFICATION</scope>
</reference>
<dbReference type="Gene3D" id="3.40.50.300">
    <property type="entry name" value="P-loop containing nucleotide triphosphate hydrolases"/>
    <property type="match status" value="1"/>
</dbReference>
<dbReference type="GO" id="GO:0060170">
    <property type="term" value="C:ciliary membrane"/>
    <property type="evidence" value="ECO:0007669"/>
    <property type="project" value="TreeGrafter"/>
</dbReference>
<organism evidence="6 7">
    <name type="scientific">Apteryx owenii</name>
    <name type="common">Little spotted kiwi</name>
    <dbReference type="NCBI Taxonomy" id="8824"/>
    <lineage>
        <taxon>Eukaryota</taxon>
        <taxon>Metazoa</taxon>
        <taxon>Chordata</taxon>
        <taxon>Craniata</taxon>
        <taxon>Vertebrata</taxon>
        <taxon>Euteleostomi</taxon>
        <taxon>Archelosauria</taxon>
        <taxon>Archosauria</taxon>
        <taxon>Dinosauria</taxon>
        <taxon>Saurischia</taxon>
        <taxon>Theropoda</taxon>
        <taxon>Coelurosauria</taxon>
        <taxon>Aves</taxon>
        <taxon>Palaeognathae</taxon>
        <taxon>Apterygiformes</taxon>
        <taxon>Apterygidae</taxon>
        <taxon>Apteryx</taxon>
    </lineage>
</organism>
<keyword evidence="7" id="KW-1185">Reference proteome</keyword>
<keyword evidence="2 3" id="KW-0342">GTP-binding</keyword>
<dbReference type="PANTHER" id="PTHR46090">
    <property type="entry name" value="ADP-RIBOSYLATION FACTOR-LIKE PROTEIN 13B"/>
    <property type="match status" value="1"/>
</dbReference>
<dbReference type="GO" id="GO:0097730">
    <property type="term" value="C:non-motile cilium"/>
    <property type="evidence" value="ECO:0007669"/>
    <property type="project" value="TreeGrafter"/>
</dbReference>
<evidence type="ECO:0000313" key="6">
    <source>
        <dbReference type="Ensembl" id="ENSAOWP00000028036.1"/>
    </source>
</evidence>
<dbReference type="Proteomes" id="UP000694424">
    <property type="component" value="Unplaced"/>
</dbReference>
<dbReference type="GO" id="GO:1905515">
    <property type="term" value="P:non-motile cilium assembly"/>
    <property type="evidence" value="ECO:0007669"/>
    <property type="project" value="TreeGrafter"/>
</dbReference>
<evidence type="ECO:0000313" key="7">
    <source>
        <dbReference type="Proteomes" id="UP000694424"/>
    </source>
</evidence>
<feature type="binding site" evidence="3">
    <location>
        <begin position="28"/>
        <end position="35"/>
    </location>
    <ligand>
        <name>GTP</name>
        <dbReference type="ChEBI" id="CHEBI:37565"/>
    </ligand>
</feature>
<reference evidence="6" key="2">
    <citation type="submission" date="2025-09" db="UniProtKB">
        <authorList>
            <consortium name="Ensembl"/>
        </authorList>
    </citation>
    <scope>IDENTIFICATION</scope>
</reference>
<feature type="region of interest" description="Disordered" evidence="5">
    <location>
        <begin position="46"/>
        <end position="66"/>
    </location>
</feature>
<dbReference type="SUPFAM" id="SSF52540">
    <property type="entry name" value="P-loop containing nucleoside triphosphate hydrolases"/>
    <property type="match status" value="1"/>
</dbReference>
<evidence type="ECO:0000256" key="4">
    <source>
        <dbReference type="PIRSR" id="PIRSR606689-2"/>
    </source>
</evidence>
<dbReference type="PANTHER" id="PTHR46090:SF4">
    <property type="entry name" value="ADP RIBOSYLATION FACTOR LIKE GTPASE 13A"/>
    <property type="match status" value="1"/>
</dbReference>
<evidence type="ECO:0000256" key="5">
    <source>
        <dbReference type="SAM" id="MobiDB-lite"/>
    </source>
</evidence>
<feature type="binding site" evidence="4">
    <location>
        <position position="35"/>
    </location>
    <ligand>
        <name>Mg(2+)</name>
        <dbReference type="ChEBI" id="CHEBI:18420"/>
    </ligand>
</feature>
<dbReference type="InterPro" id="IPR051995">
    <property type="entry name" value="Ciliary_GTPase"/>
</dbReference>
<accession>A0A8B9QX69</accession>
<dbReference type="GO" id="GO:0005525">
    <property type="term" value="F:GTP binding"/>
    <property type="evidence" value="ECO:0007669"/>
    <property type="project" value="UniProtKB-KW"/>
</dbReference>
<name>A0A8B9QX69_APTOW</name>
<feature type="compositionally biased region" description="Gly residues" evidence="5">
    <location>
        <begin position="51"/>
        <end position="66"/>
    </location>
</feature>
<dbReference type="AlphaFoldDB" id="A0A8B9QX69"/>
<dbReference type="GO" id="GO:0003924">
    <property type="term" value="F:GTPase activity"/>
    <property type="evidence" value="ECO:0007669"/>
    <property type="project" value="InterPro"/>
</dbReference>